<dbReference type="GO" id="GO:0140359">
    <property type="term" value="F:ABC-type transporter activity"/>
    <property type="evidence" value="ECO:0007669"/>
    <property type="project" value="InterPro"/>
</dbReference>
<name>A0A6N3BT83_9FIRM</name>
<proteinExistence type="inferred from homology"/>
<comment type="similarity">
    <text evidence="1">Belongs to the ABC transporter superfamily.</text>
</comment>
<dbReference type="CDD" id="cd10147">
    <property type="entry name" value="Wzt_C-like"/>
    <property type="match status" value="1"/>
</dbReference>
<evidence type="ECO:0000256" key="3">
    <source>
        <dbReference type="ARBA" id="ARBA00022741"/>
    </source>
</evidence>
<sequence>MKNIVIKVENLHKRYKLGVIGAKTLQQALQSYIALKLNKEDPNSKIGAKKAVNGEFWALKGLNFEVYEGEILGIIGRNGAGKSTLLKLLSQITSPTKGDIYIKGKISSMLEVGTGFHRELTGRENVYLNGAILGMKKSEVDQKFDEIVKFAEIEEFIDTPVKRYSSGMYVKLAFSVAAHLNSEILIMDEVLAVGDMKFQKKCLDKMKDLAKNQGKTILYVSHNMSTISDMCNRCIFLEEGTLKYDGSVEKAIQMYYDDFSKNQSFISLKENKRPKRFAQSVLIESVSSNDKLGFIFDEGDKLRFTLSCKALENVEDVFVRMTINYNYIPVGTTISNNLGDIKKGGKKSYNLVFDAKGLQQGRYSTKLFLFSGTTQGIPKVLDVVEDAFSFNVINGKMISFGWSNKKWGSINFPNMDTK</sequence>
<dbReference type="PANTHER" id="PTHR46743">
    <property type="entry name" value="TEICHOIC ACIDS EXPORT ATP-BINDING PROTEIN TAGH"/>
    <property type="match status" value="1"/>
</dbReference>
<dbReference type="InterPro" id="IPR029439">
    <property type="entry name" value="Wzt_C"/>
</dbReference>
<evidence type="ECO:0000256" key="1">
    <source>
        <dbReference type="ARBA" id="ARBA00005417"/>
    </source>
</evidence>
<reference evidence="6" key="1">
    <citation type="submission" date="2019-11" db="EMBL/GenBank/DDBJ databases">
        <authorList>
            <person name="Feng L."/>
        </authorList>
    </citation>
    <scope>NUCLEOTIDE SEQUENCE</scope>
    <source>
        <strain evidence="6">IbartlettiiLFYP30</strain>
    </source>
</reference>
<keyword evidence="4 6" id="KW-0067">ATP-binding</keyword>
<dbReference type="Gene3D" id="2.70.50.60">
    <property type="entry name" value="abc- transporter (atp binding component) like domain"/>
    <property type="match status" value="1"/>
</dbReference>
<dbReference type="SMART" id="SM00382">
    <property type="entry name" value="AAA"/>
    <property type="match status" value="1"/>
</dbReference>
<keyword evidence="2" id="KW-0813">Transport</keyword>
<organism evidence="6">
    <name type="scientific">Intestinibacter bartlettii</name>
    <dbReference type="NCBI Taxonomy" id="261299"/>
    <lineage>
        <taxon>Bacteria</taxon>
        <taxon>Bacillati</taxon>
        <taxon>Bacillota</taxon>
        <taxon>Clostridia</taxon>
        <taxon>Peptostreptococcales</taxon>
        <taxon>Peptostreptococcaceae</taxon>
        <taxon>Intestinibacter</taxon>
    </lineage>
</organism>
<dbReference type="InterPro" id="IPR003593">
    <property type="entry name" value="AAA+_ATPase"/>
</dbReference>
<protein>
    <submittedName>
        <fullName evidence="6">Teichoic acids export ATP-binding protein TagH</fullName>
        <ecNumber evidence="6">3.6.3.40</ecNumber>
    </submittedName>
</protein>
<evidence type="ECO:0000313" key="6">
    <source>
        <dbReference type="EMBL" id="VYU06384.1"/>
    </source>
</evidence>
<dbReference type="GO" id="GO:0016020">
    <property type="term" value="C:membrane"/>
    <property type="evidence" value="ECO:0007669"/>
    <property type="project" value="InterPro"/>
</dbReference>
<dbReference type="EC" id="3.6.3.40" evidence="6"/>
<accession>A0A6N3BT83</accession>
<dbReference type="PANTHER" id="PTHR46743:SF2">
    <property type="entry name" value="TEICHOIC ACIDS EXPORT ATP-BINDING PROTEIN TAGH"/>
    <property type="match status" value="1"/>
</dbReference>
<evidence type="ECO:0000259" key="5">
    <source>
        <dbReference type="PROSITE" id="PS50893"/>
    </source>
</evidence>
<dbReference type="Pfam" id="PF00005">
    <property type="entry name" value="ABC_tran"/>
    <property type="match status" value="1"/>
</dbReference>
<dbReference type="SUPFAM" id="SSF52540">
    <property type="entry name" value="P-loop containing nucleoside triphosphate hydrolases"/>
    <property type="match status" value="1"/>
</dbReference>
<evidence type="ECO:0000256" key="4">
    <source>
        <dbReference type="ARBA" id="ARBA00022840"/>
    </source>
</evidence>
<dbReference type="RefSeq" id="WP_024038491.1">
    <property type="nucleotide sequence ID" value="NZ_CACRUE010000026.1"/>
</dbReference>
<dbReference type="InterPro" id="IPR027417">
    <property type="entry name" value="P-loop_NTPase"/>
</dbReference>
<gene>
    <name evidence="6" type="primary">tagH</name>
    <name evidence="6" type="ORF">IBLFYP30_01644</name>
</gene>
<dbReference type="GO" id="GO:0005524">
    <property type="term" value="F:ATP binding"/>
    <property type="evidence" value="ECO:0007669"/>
    <property type="project" value="UniProtKB-KW"/>
</dbReference>
<dbReference type="PROSITE" id="PS50893">
    <property type="entry name" value="ABC_TRANSPORTER_2"/>
    <property type="match status" value="1"/>
</dbReference>
<dbReference type="GO" id="GO:0016887">
    <property type="term" value="F:ATP hydrolysis activity"/>
    <property type="evidence" value="ECO:0007669"/>
    <property type="project" value="InterPro"/>
</dbReference>
<dbReference type="InterPro" id="IPR003439">
    <property type="entry name" value="ABC_transporter-like_ATP-bd"/>
</dbReference>
<keyword evidence="3" id="KW-0547">Nucleotide-binding</keyword>
<dbReference type="InterPro" id="IPR050683">
    <property type="entry name" value="Bact_Polysacc_Export_ATP-bd"/>
</dbReference>
<dbReference type="Pfam" id="PF14524">
    <property type="entry name" value="Wzt_C"/>
    <property type="match status" value="1"/>
</dbReference>
<dbReference type="CDD" id="cd03220">
    <property type="entry name" value="ABC_KpsT_Wzt"/>
    <property type="match status" value="1"/>
</dbReference>
<dbReference type="Gene3D" id="3.40.50.300">
    <property type="entry name" value="P-loop containing nucleotide triphosphate hydrolases"/>
    <property type="match status" value="1"/>
</dbReference>
<evidence type="ECO:0000256" key="2">
    <source>
        <dbReference type="ARBA" id="ARBA00022448"/>
    </source>
</evidence>
<dbReference type="InterPro" id="IPR015860">
    <property type="entry name" value="ABC_transpr_TagH-like"/>
</dbReference>
<keyword evidence="6" id="KW-0378">Hydrolase</keyword>
<dbReference type="AlphaFoldDB" id="A0A6N3BT83"/>
<feature type="domain" description="ABC transporter" evidence="5">
    <location>
        <begin position="37"/>
        <end position="264"/>
    </location>
</feature>
<dbReference type="EMBL" id="CACRUE010000026">
    <property type="protein sequence ID" value="VYU06384.1"/>
    <property type="molecule type" value="Genomic_DNA"/>
</dbReference>